<gene>
    <name evidence="1" type="ORF">JMJ56_08610</name>
</gene>
<dbReference type="Pfam" id="PF09601">
    <property type="entry name" value="DUF2459"/>
    <property type="match status" value="1"/>
</dbReference>
<evidence type="ECO:0000313" key="1">
    <source>
        <dbReference type="EMBL" id="MBL6078065.1"/>
    </source>
</evidence>
<reference evidence="1 2" key="1">
    <citation type="submission" date="2021-01" db="EMBL/GenBank/DDBJ databases">
        <title>Belnapia mucosa sp. nov. and Belnapia arida sp. nov., isolated from the Tabernas Desert (Almeria, Spain).</title>
        <authorList>
            <person name="Molina-Menor E."/>
            <person name="Vidal-Verdu A."/>
            <person name="Calonge A."/>
            <person name="Satari L."/>
            <person name="Pereto J."/>
            <person name="Porcar M."/>
        </authorList>
    </citation>
    <scope>NUCLEOTIDE SEQUENCE [LARGE SCALE GENOMIC DNA]</scope>
    <source>
        <strain evidence="1 2">T18</strain>
    </source>
</reference>
<dbReference type="Proteomes" id="UP000660885">
    <property type="component" value="Unassembled WGS sequence"/>
</dbReference>
<accession>A0ABS1U059</accession>
<dbReference type="EMBL" id="JAETWB010000002">
    <property type="protein sequence ID" value="MBL6078065.1"/>
    <property type="molecule type" value="Genomic_DNA"/>
</dbReference>
<sequence>MTASSSGRHQARSVGCAGLGAAGAGSGGIGRRALLLGLPLAGCAALPLPDPGPRVAGIAVVERDWHTDIALPVGPAPLHPALAALAADFPGMTTMVFGFGDRRWLLDRDRSPLALLRALLPGAGAILLTALAAPPEAAFGPDHIVRLPLTAGQMKRLQEYLAGSLDQGRRLPGGRWQALAEGPYPGSVFLASPIIYSAGYTCNTWTAHALAAAGLPIDPAGVVFAGQAMAWARQAAEVLGASSDRNGILRSEDVR</sequence>
<proteinExistence type="predicted"/>
<protein>
    <submittedName>
        <fullName evidence="1">DUF2459 domain-containing protein</fullName>
    </submittedName>
</protein>
<dbReference type="InterPro" id="IPR011727">
    <property type="entry name" value="CHP02117"/>
</dbReference>
<keyword evidence="2" id="KW-1185">Reference proteome</keyword>
<dbReference type="RefSeq" id="WP_202831213.1">
    <property type="nucleotide sequence ID" value="NZ_JAETWB010000002.1"/>
</dbReference>
<evidence type="ECO:0000313" key="2">
    <source>
        <dbReference type="Proteomes" id="UP000660885"/>
    </source>
</evidence>
<organism evidence="1 2">
    <name type="scientific">Belnapia arida</name>
    <dbReference type="NCBI Taxonomy" id="2804533"/>
    <lineage>
        <taxon>Bacteria</taxon>
        <taxon>Pseudomonadati</taxon>
        <taxon>Pseudomonadota</taxon>
        <taxon>Alphaproteobacteria</taxon>
        <taxon>Acetobacterales</taxon>
        <taxon>Roseomonadaceae</taxon>
        <taxon>Belnapia</taxon>
    </lineage>
</organism>
<name>A0ABS1U059_9PROT</name>
<comment type="caution">
    <text evidence="1">The sequence shown here is derived from an EMBL/GenBank/DDBJ whole genome shotgun (WGS) entry which is preliminary data.</text>
</comment>